<evidence type="ECO:0000313" key="9">
    <source>
        <dbReference type="EMBL" id="MFD2463467.1"/>
    </source>
</evidence>
<keyword evidence="3 7" id="KW-1003">Cell membrane</keyword>
<dbReference type="PANTHER" id="PTHR38596:SF1">
    <property type="entry name" value="UPF0114 PROTEIN YQHA"/>
    <property type="match status" value="1"/>
</dbReference>
<proteinExistence type="inferred from homology"/>
<keyword evidence="6 7" id="KW-0472">Membrane</keyword>
<accession>A0ABW5GRF4</accession>
<evidence type="ECO:0000256" key="4">
    <source>
        <dbReference type="ARBA" id="ARBA00022692"/>
    </source>
</evidence>
<keyword evidence="5 7" id="KW-1133">Transmembrane helix</keyword>
<evidence type="ECO:0000256" key="8">
    <source>
        <dbReference type="SAM" id="MobiDB-lite"/>
    </source>
</evidence>
<comment type="similarity">
    <text evidence="2 7">Belongs to the UPF0114 family.</text>
</comment>
<name>A0ABW5GRF4_9PSEU</name>
<dbReference type="HAMAP" id="MF_00143">
    <property type="entry name" value="UPF0114"/>
    <property type="match status" value="1"/>
</dbReference>
<keyword evidence="10" id="KW-1185">Reference proteome</keyword>
<dbReference type="Pfam" id="PF03350">
    <property type="entry name" value="UPF0114"/>
    <property type="match status" value="1"/>
</dbReference>
<feature type="transmembrane region" description="Helical" evidence="7">
    <location>
        <begin position="167"/>
        <end position="187"/>
    </location>
</feature>
<dbReference type="EMBL" id="JBHUKU010000021">
    <property type="protein sequence ID" value="MFD2463467.1"/>
    <property type="molecule type" value="Genomic_DNA"/>
</dbReference>
<dbReference type="NCBIfam" id="TIGR00645">
    <property type="entry name" value="HI0507"/>
    <property type="match status" value="1"/>
</dbReference>
<dbReference type="RefSeq" id="WP_345400279.1">
    <property type="nucleotide sequence ID" value="NZ_BAABHG010000011.1"/>
</dbReference>
<feature type="transmembrane region" description="Helical" evidence="7">
    <location>
        <begin position="135"/>
        <end position="152"/>
    </location>
</feature>
<evidence type="ECO:0000256" key="6">
    <source>
        <dbReference type="ARBA" id="ARBA00023136"/>
    </source>
</evidence>
<keyword evidence="4 7" id="KW-0812">Transmembrane</keyword>
<comment type="subcellular location">
    <subcellularLocation>
        <location evidence="1 7">Cell membrane</location>
        <topology evidence="1 7">Multi-pass membrane protein</topology>
    </subcellularLocation>
</comment>
<evidence type="ECO:0000256" key="1">
    <source>
        <dbReference type="ARBA" id="ARBA00004651"/>
    </source>
</evidence>
<feature type="region of interest" description="Disordered" evidence="8">
    <location>
        <begin position="202"/>
        <end position="230"/>
    </location>
</feature>
<protein>
    <recommendedName>
        <fullName evidence="7">UPF0114 protein ACFSYJ_32980</fullName>
    </recommendedName>
</protein>
<feature type="transmembrane region" description="Helical" evidence="7">
    <location>
        <begin position="25"/>
        <end position="50"/>
    </location>
</feature>
<dbReference type="Proteomes" id="UP001597419">
    <property type="component" value="Unassembled WGS sequence"/>
</dbReference>
<evidence type="ECO:0000256" key="7">
    <source>
        <dbReference type="HAMAP-Rule" id="MF_00143"/>
    </source>
</evidence>
<feature type="transmembrane region" description="Helical" evidence="7">
    <location>
        <begin position="83"/>
        <end position="104"/>
    </location>
</feature>
<evidence type="ECO:0000256" key="3">
    <source>
        <dbReference type="ARBA" id="ARBA00022475"/>
    </source>
</evidence>
<dbReference type="InterPro" id="IPR020761">
    <property type="entry name" value="UPF0114_bac"/>
</dbReference>
<evidence type="ECO:0000313" key="10">
    <source>
        <dbReference type="Proteomes" id="UP001597419"/>
    </source>
</evidence>
<organism evidence="9 10">
    <name type="scientific">Amycolatopsis samaneae</name>
    <dbReference type="NCBI Taxonomy" id="664691"/>
    <lineage>
        <taxon>Bacteria</taxon>
        <taxon>Bacillati</taxon>
        <taxon>Actinomycetota</taxon>
        <taxon>Actinomycetes</taxon>
        <taxon>Pseudonocardiales</taxon>
        <taxon>Pseudonocardiaceae</taxon>
        <taxon>Amycolatopsis</taxon>
    </lineage>
</organism>
<comment type="caution">
    <text evidence="9">The sequence shown here is derived from an EMBL/GenBank/DDBJ whole genome shotgun (WGS) entry which is preliminary data.</text>
</comment>
<gene>
    <name evidence="9" type="ORF">ACFSYJ_32980</name>
</gene>
<evidence type="ECO:0000256" key="2">
    <source>
        <dbReference type="ARBA" id="ARBA00005774"/>
    </source>
</evidence>
<dbReference type="PANTHER" id="PTHR38596">
    <property type="entry name" value="UPF0114 PROTEIN YQHA"/>
    <property type="match status" value="1"/>
</dbReference>
<sequence length="230" mass="25678">MSEQVAGVRHDEDHPRRRRPNRLGYALFLSRWLQFPLYVGLIVAQAVYVWRFLLETWELALHGFSGRGPEGGPFAESEVMLTVLQLVDIVMISNLLIMVIVGGYETFVSRIRLRGHPDEPEWLSHVNANVLKAKLATAIIGISSIHLLRTFIKPDLRATGEIDVTAVMWQAILHTVFILSAIGLSVVDRIMSGTEKLSRAHREADQDGLTAWPSGADHVPATVNGRESVR</sequence>
<reference evidence="10" key="1">
    <citation type="journal article" date="2019" name="Int. J. Syst. Evol. Microbiol.">
        <title>The Global Catalogue of Microorganisms (GCM) 10K type strain sequencing project: providing services to taxonomists for standard genome sequencing and annotation.</title>
        <authorList>
            <consortium name="The Broad Institute Genomics Platform"/>
            <consortium name="The Broad Institute Genome Sequencing Center for Infectious Disease"/>
            <person name="Wu L."/>
            <person name="Ma J."/>
        </authorList>
    </citation>
    <scope>NUCLEOTIDE SEQUENCE [LARGE SCALE GENOMIC DNA]</scope>
    <source>
        <strain evidence="10">CGMCC 4.7643</strain>
    </source>
</reference>
<evidence type="ECO:0000256" key="5">
    <source>
        <dbReference type="ARBA" id="ARBA00022989"/>
    </source>
</evidence>
<dbReference type="InterPro" id="IPR005134">
    <property type="entry name" value="UPF0114"/>
</dbReference>